<dbReference type="Gene3D" id="2.20.28.160">
    <property type="match status" value="1"/>
</dbReference>
<feature type="transmembrane region" description="Helical" evidence="2">
    <location>
        <begin position="173"/>
        <end position="194"/>
    </location>
</feature>
<reference evidence="3 4" key="1">
    <citation type="submission" date="2019-02" db="EMBL/GenBank/DDBJ databases">
        <title>Deep-cultivation of Planctomycetes and their phenomic and genomic characterization uncovers novel biology.</title>
        <authorList>
            <person name="Wiegand S."/>
            <person name="Jogler M."/>
            <person name="Boedeker C."/>
            <person name="Pinto D."/>
            <person name="Vollmers J."/>
            <person name="Rivas-Marin E."/>
            <person name="Kohn T."/>
            <person name="Peeters S.H."/>
            <person name="Heuer A."/>
            <person name="Rast P."/>
            <person name="Oberbeckmann S."/>
            <person name="Bunk B."/>
            <person name="Jeske O."/>
            <person name="Meyerdierks A."/>
            <person name="Storesund J.E."/>
            <person name="Kallscheuer N."/>
            <person name="Luecker S."/>
            <person name="Lage O.M."/>
            <person name="Pohl T."/>
            <person name="Merkel B.J."/>
            <person name="Hornburger P."/>
            <person name="Mueller R.-W."/>
            <person name="Bruemmer F."/>
            <person name="Labrenz M."/>
            <person name="Spormann A.M."/>
            <person name="Op Den Camp H."/>
            <person name="Overmann J."/>
            <person name="Amann R."/>
            <person name="Jetten M.S.M."/>
            <person name="Mascher T."/>
            <person name="Medema M.H."/>
            <person name="Devos D.P."/>
            <person name="Kaster A.-K."/>
            <person name="Ovreas L."/>
            <person name="Rohde M."/>
            <person name="Galperin M.Y."/>
            <person name="Jogler C."/>
        </authorList>
    </citation>
    <scope>NUCLEOTIDE SEQUENCE [LARGE SCALE GENOMIC DNA]</scope>
    <source>
        <strain evidence="3 4">Poly51</strain>
    </source>
</reference>
<evidence type="ECO:0000313" key="3">
    <source>
        <dbReference type="EMBL" id="TWU60494.1"/>
    </source>
</evidence>
<keyword evidence="2" id="KW-0812">Transmembrane</keyword>
<dbReference type="EMBL" id="SJPW01000001">
    <property type="protein sequence ID" value="TWU60494.1"/>
    <property type="molecule type" value="Genomic_DNA"/>
</dbReference>
<proteinExistence type="predicted"/>
<dbReference type="AlphaFoldDB" id="A0A5C6FL25"/>
<feature type="region of interest" description="Disordered" evidence="1">
    <location>
        <begin position="41"/>
        <end position="90"/>
    </location>
</feature>
<feature type="compositionally biased region" description="Low complexity" evidence="1">
    <location>
        <begin position="52"/>
        <end position="66"/>
    </location>
</feature>
<organism evidence="3 4">
    <name type="scientific">Rubripirellula tenax</name>
    <dbReference type="NCBI Taxonomy" id="2528015"/>
    <lineage>
        <taxon>Bacteria</taxon>
        <taxon>Pseudomonadati</taxon>
        <taxon>Planctomycetota</taxon>
        <taxon>Planctomycetia</taxon>
        <taxon>Pirellulales</taxon>
        <taxon>Pirellulaceae</taxon>
        <taxon>Rubripirellula</taxon>
    </lineage>
</organism>
<evidence type="ECO:0000313" key="4">
    <source>
        <dbReference type="Proteomes" id="UP000318288"/>
    </source>
</evidence>
<name>A0A5C6FL25_9BACT</name>
<feature type="transmembrane region" description="Helical" evidence="2">
    <location>
        <begin position="131"/>
        <end position="153"/>
    </location>
</feature>
<accession>A0A5C6FL25</accession>
<protein>
    <recommendedName>
        <fullName evidence="5">Glycerophosphoryl diester phosphodiesterase membrane domain-containing protein</fullName>
    </recommendedName>
</protein>
<evidence type="ECO:0008006" key="5">
    <source>
        <dbReference type="Google" id="ProtNLM"/>
    </source>
</evidence>
<feature type="transmembrane region" description="Helical" evidence="2">
    <location>
        <begin position="214"/>
        <end position="242"/>
    </location>
</feature>
<keyword evidence="2" id="KW-1133">Transmembrane helix</keyword>
<sequence>MLRQTCPSCNRLLELPDSAAGRMGKCPACQAQFAIAAAAAQSTPTPGPVPDTPVSSTPSSNPYSEPIGGSIGGATRSSQPQTSSYVPNPYQPSVATPGSTQIGELQVGQRSVEEIFGAAFAIFKERWGTLVGGYAIVFAISIAAAFGPNIVGLVAGMGGNKEVAAALSGLSSIFFNLLSSYFTLGFCGVALAVARNENSPLSKLLPPINVFGRFLGGLFLLILACGGVVALVGGIVALIVTAGGGEGVAIGMIVLAVVVLLPMMFVMYWLLWSWAYVLVDQKGDTIGALKASFGITLQNKLTSVLLLVITMIASFAGLLACYIGLLVATPFWMLMLAVGYLMITGQPISDPRMIATQSFGPRPQSPTF</sequence>
<feature type="transmembrane region" description="Helical" evidence="2">
    <location>
        <begin position="304"/>
        <end position="325"/>
    </location>
</feature>
<dbReference type="Proteomes" id="UP000318288">
    <property type="component" value="Unassembled WGS sequence"/>
</dbReference>
<evidence type="ECO:0000256" key="1">
    <source>
        <dbReference type="SAM" id="MobiDB-lite"/>
    </source>
</evidence>
<keyword evidence="2" id="KW-0472">Membrane</keyword>
<feature type="compositionally biased region" description="Polar residues" evidence="1">
    <location>
        <begin position="75"/>
        <end position="90"/>
    </location>
</feature>
<comment type="caution">
    <text evidence="3">The sequence shown here is derived from an EMBL/GenBank/DDBJ whole genome shotgun (WGS) entry which is preliminary data.</text>
</comment>
<keyword evidence="4" id="KW-1185">Reference proteome</keyword>
<gene>
    <name evidence="3" type="ORF">Poly51_07700</name>
</gene>
<feature type="transmembrane region" description="Helical" evidence="2">
    <location>
        <begin position="248"/>
        <end position="272"/>
    </location>
</feature>
<evidence type="ECO:0000256" key="2">
    <source>
        <dbReference type="SAM" id="Phobius"/>
    </source>
</evidence>